<accession>A0AAE4BU66</accession>
<dbReference type="NCBIfam" id="TIGR04183">
    <property type="entry name" value="Por_Secre_tail"/>
    <property type="match status" value="1"/>
</dbReference>
<dbReference type="GO" id="GO:0004553">
    <property type="term" value="F:hydrolase activity, hydrolyzing O-glycosyl compounds"/>
    <property type="evidence" value="ECO:0007669"/>
    <property type="project" value="UniProtKB-ARBA"/>
</dbReference>
<comment type="caution">
    <text evidence="1">The sequence shown here is derived from an EMBL/GenBank/DDBJ whole genome shotgun (WGS) entry which is preliminary data.</text>
</comment>
<name>A0AAE4BU66_9BACT</name>
<keyword evidence="2" id="KW-1185">Reference proteome</keyword>
<evidence type="ECO:0000313" key="1">
    <source>
        <dbReference type="EMBL" id="MDR6241481.1"/>
    </source>
</evidence>
<reference evidence="1" key="1">
    <citation type="submission" date="2023-07" db="EMBL/GenBank/DDBJ databases">
        <title>Genomic Encyclopedia of Type Strains, Phase IV (KMG-IV): sequencing the most valuable type-strain genomes for metagenomic binning, comparative biology and taxonomic classification.</title>
        <authorList>
            <person name="Goeker M."/>
        </authorList>
    </citation>
    <scope>NUCLEOTIDE SEQUENCE</scope>
    <source>
        <strain evidence="1">DSM 26174</strain>
    </source>
</reference>
<dbReference type="Gene3D" id="2.60.40.10">
    <property type="entry name" value="Immunoglobulins"/>
    <property type="match status" value="1"/>
</dbReference>
<dbReference type="InterPro" id="IPR013783">
    <property type="entry name" value="Ig-like_fold"/>
</dbReference>
<dbReference type="Gene3D" id="2.60.40.4070">
    <property type="match status" value="1"/>
</dbReference>
<dbReference type="GO" id="GO:0005975">
    <property type="term" value="P:carbohydrate metabolic process"/>
    <property type="evidence" value="ECO:0007669"/>
    <property type="project" value="UniProtKB-ARBA"/>
</dbReference>
<dbReference type="EMBL" id="JAVDQD010000008">
    <property type="protein sequence ID" value="MDR6241481.1"/>
    <property type="molecule type" value="Genomic_DNA"/>
</dbReference>
<dbReference type="Pfam" id="PF13385">
    <property type="entry name" value="Laminin_G_3"/>
    <property type="match status" value="3"/>
</dbReference>
<dbReference type="Proteomes" id="UP001185092">
    <property type="component" value="Unassembled WGS sequence"/>
</dbReference>
<dbReference type="Gene3D" id="2.60.120.200">
    <property type="match status" value="3"/>
</dbReference>
<dbReference type="InterPro" id="IPR008969">
    <property type="entry name" value="CarboxyPept-like_regulatory"/>
</dbReference>
<organism evidence="1 2">
    <name type="scientific">Aureibacter tunicatorum</name>
    <dbReference type="NCBI Taxonomy" id="866807"/>
    <lineage>
        <taxon>Bacteria</taxon>
        <taxon>Pseudomonadati</taxon>
        <taxon>Bacteroidota</taxon>
        <taxon>Cytophagia</taxon>
        <taxon>Cytophagales</taxon>
        <taxon>Persicobacteraceae</taxon>
        <taxon>Aureibacter</taxon>
    </lineage>
</organism>
<proteinExistence type="predicted"/>
<sequence length="3731" mass="419475">MKDNYRPKHWPTSKMHSHQAFQKGLKALIFMIMALASSRSYATGGMSWQSEPNEPQLADMEAKMFNWSDNQAFLNPPQAIAVYYSNNQYKITLSLKNDGIESLDNFIPRFIIDDEQESFLYNHRNKTVCISLGAKTSCAKIGRFTSSSTGAKRLAIVFDDKKIFDELKSKGAYLGVALQSYPDGYFENEDGTITDENDDAVLFRTGIATIPYRNGFYSESNKDISNADEPKISYSNQTMEYSWESPENLHYGTCDYTIKIGGTALDIDFWQSDSEEPFVTSPNTRGSFNYSGQSYNYSINPVVFNTDRIRYTLTVSNVGTNSSLFNNFYQTTIVAKGANIQPSRTDAENVNDYERGGGESIALDFELDYWHRPEDPKLTITQTNGKAKAVYTWQQSNEVFPRTLNYDFDRYQFSISGSNFSSTLPYANSTGKIRNTYKIDEELDFSFEGQNGYAGEYKLTIDNIEPTSGFFEYLANTNFFKAKGVEGGFSESAYFIDQGIFQPNEFEVDIQENGANYNVYLTWKSPKEHPYRDFFYVFGGGGNILREVDRDNAPKYATQIHDDSDKTRWEYEKNGTTYTFEFNKNDSEILSDGSKSYNLAIINTSPNDEFIKNLHNLILKSYIGRINSSFYPYVVNQSQKIDETKLIGSSSEGYEFDGKGLPDNILEFYLSKEGEDTEVKVDEISPDDFSSSSAGEIWTIKTKLKNRDGWLTKSTPILVANSDTEISANACDRIGIRFNSFTIPNGFNGTASYRINRRKENVESEYAYLGNTTQTTYEDTQVEAAYQYTYQNDIISSDLRANDTDKFDDEVFIIDKDATTLAGTMKIMPSMTSSSANYDQQNSKITTRIQLSGGDKTAIKDISVVRVNITSGSQTQTRSIYNRDLSNDPNIVTLTDTEFIYHDTEAGLNNCETYYYTFTMNDDCDNSPSHNTDQILISNNISNTFTASKNLITTYGYFEDYVDLEWQNENERLVQEFEIYRALFDSENDNDLNWTMIDRVSSGVHQYIDRTCQAGKLYKYRIDAIIPCNGQMNTVSSYKQVGFRTPRGVVSGHVEYSGGQEVRDAKIRVTHVSGDDRGSALKLSNGKMTIQNQEHITKVLNTLKGNFTFEIWLNFESTAGSIRYDIVHLEGENSRLLSGYGYDQNMKFATTYGNGIDAGIPSAKNKWHQYTITSNTSTGDLKLYKDGDLITTTNNSNWINAVNKQIAKANPVLNLLMKLSGSAEEIRLWDYAKTNEEIELDHSKVMSNEDNRLVLYYSLDEAIGDMAYDQSCSEDNIYNKIHSQITATSRTHIKNSFLPTPDQLGYNGYTDEYGNHIVYGIRYTGNGESFKVTPSKGIHEFAPSSKVVFIGDGSRAINSIDFEDISSFEISGTVTIDEDNDPDNSSLNIPVADAIVKVDGEIMFMQGEQVITDENGAFTLQVPIGAHTLTVEKEGHIFRNTIVTQDIYGQDVISYSIEDKGKFIHNFQENLYTLEFKDVSRIKMLGKVVGGQEENSKEIVFGEGVNNIGQANITFKPQNNNYASIAKTVETQSSNGEYYIELLPIDYIAIAPVASKNGIFTFSDADDRLLKLSDIPLSAPTNTSLTMHKNASIPTHYDTLENMEWLVSEDVINHSDQSVDSVRYTLEFHEQLNFKYTASPQITVQNMDLSSPLVGLETIILGEDTLNVNDLNLDYPLYSAYDSMTYTIRAFEQYQNLDNASPQIFNYPVLGEVIIQNQIGNGLTQTYALSQEEGKDYSEFIYGFHVSEPNTQGDFLKSMAIDLSTDSGIYPWDNGGSNIQRGYVLGTTQVNGNFVTAGPDKVKWILRDPPGSNSYAYIEQGASFTEYTDINITEGSQSAFEAGAKSEFEKSVVVVVPFTGVTLNLFEMKSENVSGTGFERQLNQSKSKTMSITTTTTETIQTSAEDDAVGGSADLFVGYAQNYKIGESISIELIKDGEEYKIESKKVLGVQPSDQTYFAYNQNHIKHYIVPQLMKVRNNYLENYPSNYVSKLNKEDDYYGLSNDSEAFGDNAVDFPDVEIGNDGYDGPSYTFSPTDNFSMDSVHIVNIQISEWVKALRQNESYKHLIKEQFDNGNTENLLRDFSVNGGAEISYEKEVSIENAYNKEFTDSYNSYFYSKSEGNISIVGLGTGYELENKFLKLKESSFEIGNSESQSIKWGFAFSDPDQGDRFNFKVSKPEFNRQIFDENRIVSAKDLYNKQGNDWEAIGLVTANLAKAAIVSKLSLVTGGVADYFATSFILEALHKNVKYDENELDEVFMGETFYDFQSPVFISQGGISSCPHEAEEKVVYSSEFEDNPSLGSPTLQRDVPRISVNGGLKHHKINNVPDDQEAVFLIELSNLSESGDARVFDLKVLEESNPDGAIVKIDGINPNRPFSVPAGTMLQKELSIKRGSSKLQYDSLMVVLHAQCQYWFGTADNPDISEIADTLYLSASFLPTCTQASISAPEQNWTFNLNDGDNMSVKADDYDINYYSLEKIILQYKAEGENDWLPITDPFYRKVKTEEGLDYYSENGILEADDEGEKSWIPQDANELSFDWEIDALSDGNYSIRAVSYCFTDGELSETYSDAVNGAIDRSPLQVIGKPEPSDEVYSIGDELSITFNENINQSLINTTGQLSIKGSLNRQEVNHDVSVSFDGIKQNLYVPFGPNLSDKSVTIEFWAQHDENGQKQVVLSQGKQTEASWESGFTSNGDFYFSINGERAMILSEDKDYVSSEWNHYAAIFDDESKKVQLFVNSELYRVANLLEEFKAEGPLLMGEKSYEAKNPFKGKLHELRIWTEVKTGADLAEQKFYTLSGSEQNLQGYWPMDILEDGIVTDKAKNRHAEMNAAWSLAHTGFAYDLASIDSLYMDGLAFSSTQDLTIEFWFKANQSSVNQTIFSNGKGTADDYNTESWNVSLNEEGKLVVSNRGIEMTSAKVYHDQVWHHFAMTKSELEGVQVYMDGEMVIAQQDDFGGFASAKIFLGSRYWQNGTLIETDQAFEGVIDEVRIWNVKRNLTQIRRYMRQALDGDEAGLLRNFTFESYRESMGLVSITKSQESIANGQTHGFTISPQADHFTAEVPVVNPTNKIIDIPFTYVANEREIVFDLAIDPSLVEGQILEIGVDKIEDLYGNTMNSAKTWTAYFDQNGLAWSNEKLELNIPFGEEISFENTVINKSGKIEQFQIENMPHWLYANIEAGNIDPQSQVSIRFEVTEGLPVGNYAQELILTGDQGYKEKFDLSVNVSKPAPEWKVAADSFEVSMQYIGRLKVAGIISRDENDMVAAFINGETRGVAQLEYVPSRDLYIAFMTVYGHTSETDAIEFKMWDASHGQIRSQLSPTNHAFESNSTRGSVPAPIEFEARDLYEQHYQLKEGWNWVSFGLSPDQPDINDFFASDLKSKMLQIKDVDNAIFSQYSALQSDLVGTLDTVNVYESYFIKMSAPASFSYQGEIVDPSENPLDIHQGWNTIGYLPRKDMMVSDALASLSPENGDIVKSRHAFSVYYDQYGWIGNLDYMRTGEGYMLYSANGNAQLIYPQTGMFEGVSTRKKESSRASSVWSIEPNDAEYSMTAIISTDEASLDEESILGAFIGDRCIGYAEAQKVNGLESTLFFVNMFANENDQISFRLIDANGEIAQASNQIAWQSNQHIGSTMSPLMLEFDEDKHIVTQVYPTIIEDEVNIIFQKEEFAKASVSISDLLGKPVKDFSIDASAQGRIHLIWNGKGSDNQALQTGIYFVKIDIGQNSKTFKLLKK</sequence>
<dbReference type="SUPFAM" id="SSF49464">
    <property type="entry name" value="Carboxypeptidase regulatory domain-like"/>
    <property type="match status" value="1"/>
</dbReference>
<gene>
    <name evidence="1" type="ORF">HNQ88_004568</name>
</gene>
<dbReference type="RefSeq" id="WP_309942292.1">
    <property type="nucleotide sequence ID" value="NZ_AP025306.1"/>
</dbReference>
<dbReference type="SUPFAM" id="SSF49899">
    <property type="entry name" value="Concanavalin A-like lectins/glucanases"/>
    <property type="match status" value="3"/>
</dbReference>
<dbReference type="Gene3D" id="2.60.40.1120">
    <property type="entry name" value="Carboxypeptidase-like, regulatory domain"/>
    <property type="match status" value="1"/>
</dbReference>
<protein>
    <submittedName>
        <fullName evidence="1">Uncharacterized protein</fullName>
    </submittedName>
</protein>
<dbReference type="InterPro" id="IPR026444">
    <property type="entry name" value="Secre_tail"/>
</dbReference>
<dbReference type="InterPro" id="IPR013320">
    <property type="entry name" value="ConA-like_dom_sf"/>
</dbReference>
<evidence type="ECO:0000313" key="2">
    <source>
        <dbReference type="Proteomes" id="UP001185092"/>
    </source>
</evidence>